<dbReference type="SUPFAM" id="SSF69318">
    <property type="entry name" value="Integrin alpha N-terminal domain"/>
    <property type="match status" value="2"/>
</dbReference>
<evidence type="ECO:0000313" key="3">
    <source>
        <dbReference type="EMBL" id="MVN75960.1"/>
    </source>
</evidence>
<evidence type="ECO:0000256" key="1">
    <source>
        <dbReference type="ARBA" id="ARBA00022729"/>
    </source>
</evidence>
<dbReference type="InterPro" id="IPR028994">
    <property type="entry name" value="Integrin_alpha_N"/>
</dbReference>
<accession>A0A7K1TC16</accession>
<proteinExistence type="predicted"/>
<dbReference type="CDD" id="cd01901">
    <property type="entry name" value="Ntn_hydrolase"/>
    <property type="match status" value="1"/>
</dbReference>
<keyword evidence="1" id="KW-0732">Signal</keyword>
<dbReference type="EMBL" id="WQKZ01000002">
    <property type="protein sequence ID" value="MVN75960.1"/>
    <property type="molecule type" value="Genomic_DNA"/>
</dbReference>
<evidence type="ECO:0000313" key="4">
    <source>
        <dbReference type="Proteomes" id="UP000441336"/>
    </source>
</evidence>
<feature type="domain" description="Secretion system C-terminal sorting" evidence="2">
    <location>
        <begin position="728"/>
        <end position="797"/>
    </location>
</feature>
<evidence type="ECO:0000259" key="2">
    <source>
        <dbReference type="Pfam" id="PF18962"/>
    </source>
</evidence>
<organism evidence="3 4">
    <name type="scientific">Hymenobacter ginkgonis</name>
    <dbReference type="NCBI Taxonomy" id="2682976"/>
    <lineage>
        <taxon>Bacteria</taxon>
        <taxon>Pseudomonadati</taxon>
        <taxon>Bacteroidota</taxon>
        <taxon>Cytophagia</taxon>
        <taxon>Cytophagales</taxon>
        <taxon>Hymenobacteraceae</taxon>
        <taxon>Hymenobacter</taxon>
    </lineage>
</organism>
<dbReference type="Pfam" id="PF13517">
    <property type="entry name" value="FG-GAP_3"/>
    <property type="match status" value="1"/>
</dbReference>
<dbReference type="PANTHER" id="PTHR44103">
    <property type="entry name" value="PROPROTEIN CONVERTASE P"/>
    <property type="match status" value="1"/>
</dbReference>
<dbReference type="Proteomes" id="UP000441336">
    <property type="component" value="Unassembled WGS sequence"/>
</dbReference>
<keyword evidence="4" id="KW-1185">Reference proteome</keyword>
<dbReference type="NCBIfam" id="TIGR04183">
    <property type="entry name" value="Por_Secre_tail"/>
    <property type="match status" value="1"/>
</dbReference>
<sequence>MCIALFTGPQAVCLMLSFLSRCGLVLLLVGALLPRPTLAQTPGTQFGFAFGSVAKIVQGTDTLAQAWAGGLNTPQFSSIDLNADGQPDLYAFDRETTRSYTFLNVAGVGGVGRRWQYAPDYERIFPSDLSSWALLRDYDCDGRPDLFTYAPGGDIRVFHNVAGANGLPTFVLANNQLSYPINNGFVSNLNIGSYNLPAIQDVNGDGRLDILTYDFVGSTVLELYLNASTGSCGGISSFTQSSNYWGQVSPCVDCTTFQFGAGATACQAFRPLHSTGHSVLLLDLNGDGKLDLLDGRDNCPQLTRLLNSGTSTVEASFAAAGASSGFPSAAAPVSLPVFPSAYFVDANFDGVPDLLVAPTMTDNSLDRVSMRHSVRLYQNAAANATATPNLSLTTDGFLQNDMLDVSEGAMPAFGDIDGDGLTDMLVGNQGDLVNGYYRASIYYYRNVGTAKKPVFRLVTDDYLGLAAAAALTPTVKFETLRPALVDLNRDGALDLVYSVYNGTTNRLNYILNTSGAGQAVALSPARASYFRPQGAAGTGVLPARQGDTPAFFDVDGDGYVDLLLGTNDVAEAGGTLRYFRNQGAAAQGNIDNLFVLANNDFGTLRAAGARPSGLAPTVADFDGDGRPDLLTVDGAGTVRYYSDFRSQGSSFLERTELVYNTLSNQYEPSRLGQGYVLRFAAAAADLNHDGSPELYVGTETGGVISYLARRGTVLAARPAAEQALALSVYPNPTTPATPTATVETAQATAVRLFDLTGRLVQQDAALLRSHSLSLRGLPPGVYVVQATAADGTRATQRLAVE</sequence>
<dbReference type="AlphaFoldDB" id="A0A7K1TC16"/>
<protein>
    <submittedName>
        <fullName evidence="3">T9SS type A sorting domain-containing protein</fullName>
    </submittedName>
</protein>
<dbReference type="Gene3D" id="2.130.10.130">
    <property type="entry name" value="Integrin alpha, N-terminal"/>
    <property type="match status" value="2"/>
</dbReference>
<name>A0A7K1TC16_9BACT</name>
<dbReference type="PANTHER" id="PTHR44103:SF1">
    <property type="entry name" value="PROPROTEIN CONVERTASE P"/>
    <property type="match status" value="1"/>
</dbReference>
<dbReference type="InterPro" id="IPR013517">
    <property type="entry name" value="FG-GAP"/>
</dbReference>
<dbReference type="Pfam" id="PF18962">
    <property type="entry name" value="Por_Secre_tail"/>
    <property type="match status" value="1"/>
</dbReference>
<dbReference type="InterPro" id="IPR026444">
    <property type="entry name" value="Secre_tail"/>
</dbReference>
<comment type="caution">
    <text evidence="3">The sequence shown here is derived from an EMBL/GenBank/DDBJ whole genome shotgun (WGS) entry which is preliminary data.</text>
</comment>
<reference evidence="3 4" key="1">
    <citation type="submission" date="2019-12" db="EMBL/GenBank/DDBJ databases">
        <title>Hymenobacter sp. HMF4947 Genome sequencing and assembly.</title>
        <authorList>
            <person name="Kang H."/>
            <person name="Cha I."/>
            <person name="Kim H."/>
            <person name="Joh K."/>
        </authorList>
    </citation>
    <scope>NUCLEOTIDE SEQUENCE [LARGE SCALE GENOMIC DNA]</scope>
    <source>
        <strain evidence="3 4">HMF4947</strain>
    </source>
</reference>
<gene>
    <name evidence="3" type="ORF">GO988_06455</name>
</gene>